<sequence>MERLIKDYFLVTVLLLLNYIDEVVDSGFNVMGFVPILLLGIYNYSIYKTTTHRSARSEIEISDDYSYDVVKKAFKWDPGSLISSPVFIYTLLLGVELLQEGRQRNLAIFCFILSAVYYSMGVYLHVRRWRIGRAKVDK</sequence>
<name>A0A413VPF0_9BACE</name>
<feature type="transmembrane region" description="Helical" evidence="1">
    <location>
        <begin position="81"/>
        <end position="99"/>
    </location>
</feature>
<feature type="transmembrane region" description="Helical" evidence="1">
    <location>
        <begin position="30"/>
        <end position="47"/>
    </location>
</feature>
<feature type="transmembrane region" description="Helical" evidence="1">
    <location>
        <begin position="105"/>
        <end position="126"/>
    </location>
</feature>
<keyword evidence="1" id="KW-0472">Membrane</keyword>
<dbReference type="AlphaFoldDB" id="A0A413VPF0"/>
<dbReference type="RefSeq" id="WP_007482801.1">
    <property type="nucleotide sequence ID" value="NZ_CABJFV010000006.1"/>
</dbReference>
<keyword evidence="1" id="KW-1133">Transmembrane helix</keyword>
<protein>
    <submittedName>
        <fullName evidence="2">Uncharacterized protein</fullName>
    </submittedName>
</protein>
<organism evidence="2 3">
    <name type="scientific">Bacteroides nordii</name>
    <dbReference type="NCBI Taxonomy" id="291645"/>
    <lineage>
        <taxon>Bacteria</taxon>
        <taxon>Pseudomonadati</taxon>
        <taxon>Bacteroidota</taxon>
        <taxon>Bacteroidia</taxon>
        <taxon>Bacteroidales</taxon>
        <taxon>Bacteroidaceae</taxon>
        <taxon>Bacteroides</taxon>
    </lineage>
</organism>
<reference evidence="2 3" key="1">
    <citation type="submission" date="2018-08" db="EMBL/GenBank/DDBJ databases">
        <title>A genome reference for cultivated species of the human gut microbiota.</title>
        <authorList>
            <person name="Zou Y."/>
            <person name="Xue W."/>
            <person name="Luo G."/>
        </authorList>
    </citation>
    <scope>NUCLEOTIDE SEQUENCE [LARGE SCALE GENOMIC DNA]</scope>
    <source>
        <strain evidence="2 3">AM40-30BH</strain>
    </source>
</reference>
<dbReference type="Proteomes" id="UP000284379">
    <property type="component" value="Unassembled WGS sequence"/>
</dbReference>
<comment type="caution">
    <text evidence="2">The sequence shown here is derived from an EMBL/GenBank/DDBJ whole genome shotgun (WGS) entry which is preliminary data.</text>
</comment>
<proteinExistence type="predicted"/>
<accession>A0A413VPF0</accession>
<dbReference type="EMBL" id="QSGO01000006">
    <property type="protein sequence ID" value="RHB35354.1"/>
    <property type="molecule type" value="Genomic_DNA"/>
</dbReference>
<gene>
    <name evidence="2" type="ORF">DW888_09515</name>
</gene>
<evidence type="ECO:0000313" key="3">
    <source>
        <dbReference type="Proteomes" id="UP000284379"/>
    </source>
</evidence>
<evidence type="ECO:0000256" key="1">
    <source>
        <dbReference type="SAM" id="Phobius"/>
    </source>
</evidence>
<keyword evidence="1" id="KW-0812">Transmembrane</keyword>
<evidence type="ECO:0000313" key="2">
    <source>
        <dbReference type="EMBL" id="RHB35354.1"/>
    </source>
</evidence>
<dbReference type="GeneID" id="69504114"/>